<dbReference type="AlphaFoldDB" id="A6IW57"/>
<sequence>MYIKKINKFEEEMGLGDLAWTGGIYRNKVGWRWSQCKGDLTRTKL</sequence>
<accession>A6IW57</accession>
<evidence type="ECO:0000313" key="2">
    <source>
        <dbReference type="Proteomes" id="UP000234681"/>
    </source>
</evidence>
<dbReference type="EMBL" id="CH473970">
    <property type="protein sequence ID" value="EDM09015.1"/>
    <property type="molecule type" value="Genomic_DNA"/>
</dbReference>
<evidence type="ECO:0000313" key="1">
    <source>
        <dbReference type="EMBL" id="EDM09015.1"/>
    </source>
</evidence>
<proteinExistence type="predicted"/>
<reference evidence="1 2" key="1">
    <citation type="submission" date="2005-09" db="EMBL/GenBank/DDBJ databases">
        <authorList>
            <person name="Mural R.J."/>
            <person name="Li P.W."/>
            <person name="Adams M.D."/>
            <person name="Amanatides P.G."/>
            <person name="Baden-Tillson H."/>
            <person name="Barnstead M."/>
            <person name="Chin S.H."/>
            <person name="Dew I."/>
            <person name="Evans C.A."/>
            <person name="Ferriera S."/>
            <person name="Flanigan M."/>
            <person name="Fosler C."/>
            <person name="Glodek A."/>
            <person name="Gu Z."/>
            <person name="Holt R.A."/>
            <person name="Jennings D."/>
            <person name="Kraft C.L."/>
            <person name="Lu F."/>
            <person name="Nguyen T."/>
            <person name="Nusskern D.R."/>
            <person name="Pfannkoch C.M."/>
            <person name="Sitter C."/>
            <person name="Sutton G.G."/>
            <person name="Venter J.C."/>
            <person name="Wang Z."/>
            <person name="Woodage T."/>
            <person name="Zheng X.H."/>
            <person name="Zhong F."/>
        </authorList>
    </citation>
    <scope>NUCLEOTIDE SEQUENCE [LARGE SCALE GENOMIC DNA]</scope>
    <source>
        <strain>BN</strain>
        <strain evidence="2">Sprague-Dawley</strain>
    </source>
</reference>
<organism evidence="1 2">
    <name type="scientific">Rattus norvegicus</name>
    <name type="common">Rat</name>
    <dbReference type="NCBI Taxonomy" id="10116"/>
    <lineage>
        <taxon>Eukaryota</taxon>
        <taxon>Metazoa</taxon>
        <taxon>Chordata</taxon>
        <taxon>Craniata</taxon>
        <taxon>Vertebrata</taxon>
        <taxon>Euteleostomi</taxon>
        <taxon>Mammalia</taxon>
        <taxon>Eutheria</taxon>
        <taxon>Euarchontoglires</taxon>
        <taxon>Glires</taxon>
        <taxon>Rodentia</taxon>
        <taxon>Myomorpha</taxon>
        <taxon>Muroidea</taxon>
        <taxon>Muridae</taxon>
        <taxon>Murinae</taxon>
        <taxon>Rattus</taxon>
    </lineage>
</organism>
<protein>
    <submittedName>
        <fullName evidence="1">RCG43202</fullName>
    </submittedName>
</protein>
<dbReference type="Proteomes" id="UP000234681">
    <property type="component" value="Chromosome 16"/>
</dbReference>
<name>A6IW57_RAT</name>
<gene>
    <name evidence="1" type="ORF">rCG_43202</name>
</gene>